<feature type="transmembrane region" description="Helical" evidence="1">
    <location>
        <begin position="6"/>
        <end position="27"/>
    </location>
</feature>
<organism evidence="2 3">
    <name type="scientific">Polaribacter porphyrae</name>
    <dbReference type="NCBI Taxonomy" id="1137780"/>
    <lineage>
        <taxon>Bacteria</taxon>
        <taxon>Pseudomonadati</taxon>
        <taxon>Bacteroidota</taxon>
        <taxon>Flavobacteriia</taxon>
        <taxon>Flavobacteriales</taxon>
        <taxon>Flavobacteriaceae</taxon>
    </lineage>
</organism>
<dbReference type="EMBL" id="MSCN01000001">
    <property type="protein sequence ID" value="PQJ80389.1"/>
    <property type="molecule type" value="Genomic_DNA"/>
</dbReference>
<proteinExistence type="predicted"/>
<feature type="transmembrane region" description="Helical" evidence="1">
    <location>
        <begin position="142"/>
        <end position="161"/>
    </location>
</feature>
<accession>A0A2S7WS21</accession>
<dbReference type="InterPro" id="IPR013879">
    <property type="entry name" value="DUF1761"/>
</dbReference>
<feature type="transmembrane region" description="Helical" evidence="1">
    <location>
        <begin position="114"/>
        <end position="135"/>
    </location>
</feature>
<dbReference type="RefSeq" id="WP_105016988.1">
    <property type="nucleotide sequence ID" value="NZ_MSCN01000001.1"/>
</dbReference>
<dbReference type="Pfam" id="PF08570">
    <property type="entry name" value="DUF1761"/>
    <property type="match status" value="1"/>
</dbReference>
<dbReference type="Proteomes" id="UP000238882">
    <property type="component" value="Unassembled WGS sequence"/>
</dbReference>
<evidence type="ECO:0000313" key="2">
    <source>
        <dbReference type="EMBL" id="PQJ80389.1"/>
    </source>
</evidence>
<evidence type="ECO:0000313" key="3">
    <source>
        <dbReference type="Proteomes" id="UP000238882"/>
    </source>
</evidence>
<protein>
    <recommendedName>
        <fullName evidence="4">DUF1761 domain-containing protein</fullName>
    </recommendedName>
</protein>
<comment type="caution">
    <text evidence="2">The sequence shown here is derived from an EMBL/GenBank/DDBJ whole genome shotgun (WGS) entry which is preliminary data.</text>
</comment>
<sequence length="165" mass="18887">MEMNFYILFIAAIVPMLIGFVWYGPLFGNAWMNEMGFTKESLEGQNMAKVFILSYIFSVLVAFFLQFIVIHQMGVFQTLINEPGFNEESGTAFEYFKNFVGTYGDRFRTFQHGVIHGVMSGLFFVLPVLSIIAMFEKKSFKYIAINAGYWIVTLALMGGIICQWL</sequence>
<evidence type="ECO:0008006" key="4">
    <source>
        <dbReference type="Google" id="ProtNLM"/>
    </source>
</evidence>
<name>A0A2S7WS21_9FLAO</name>
<dbReference type="AlphaFoldDB" id="A0A2S7WS21"/>
<keyword evidence="1" id="KW-0472">Membrane</keyword>
<evidence type="ECO:0000256" key="1">
    <source>
        <dbReference type="SAM" id="Phobius"/>
    </source>
</evidence>
<keyword evidence="3" id="KW-1185">Reference proteome</keyword>
<gene>
    <name evidence="2" type="ORF">BTO18_14925</name>
</gene>
<keyword evidence="1" id="KW-0812">Transmembrane</keyword>
<keyword evidence="1" id="KW-1133">Transmembrane helix</keyword>
<feature type="transmembrane region" description="Helical" evidence="1">
    <location>
        <begin position="48"/>
        <end position="69"/>
    </location>
</feature>
<dbReference type="OrthoDB" id="333057at2"/>
<reference evidence="2 3" key="1">
    <citation type="submission" date="2016-12" db="EMBL/GenBank/DDBJ databases">
        <title>Trade-off between light-utilization and light-protection in marine flavobacteria.</title>
        <authorList>
            <person name="Kumagai Y."/>
            <person name="Yoshizawa S."/>
            <person name="Kogure K."/>
            <person name="Iwasaki W."/>
        </authorList>
    </citation>
    <scope>NUCLEOTIDE SEQUENCE [LARGE SCALE GENOMIC DNA]</scope>
    <source>
        <strain evidence="2 3">NBRC 108759</strain>
    </source>
</reference>